<name>A0A7W8YBD4_9MICC</name>
<gene>
    <name evidence="2" type="ORF">BKA12_001490</name>
</gene>
<dbReference type="SUPFAM" id="SSF53448">
    <property type="entry name" value="Nucleotide-diphospho-sugar transferases"/>
    <property type="match status" value="1"/>
</dbReference>
<dbReference type="InterPro" id="IPR029044">
    <property type="entry name" value="Nucleotide-diphossugar_trans"/>
</dbReference>
<organism evidence="2 3">
    <name type="scientific">Neomicrococcus lactis</name>
    <dbReference type="NCBI Taxonomy" id="732241"/>
    <lineage>
        <taxon>Bacteria</taxon>
        <taxon>Bacillati</taxon>
        <taxon>Actinomycetota</taxon>
        <taxon>Actinomycetes</taxon>
        <taxon>Micrococcales</taxon>
        <taxon>Micrococcaceae</taxon>
        <taxon>Neomicrococcus</taxon>
    </lineage>
</organism>
<dbReference type="Pfam" id="PF12804">
    <property type="entry name" value="NTP_transf_3"/>
    <property type="match status" value="1"/>
</dbReference>
<reference evidence="2 3" key="1">
    <citation type="submission" date="2020-08" db="EMBL/GenBank/DDBJ databases">
        <title>Sequencing the genomes of 1000 actinobacteria strains.</title>
        <authorList>
            <person name="Klenk H.-P."/>
        </authorList>
    </citation>
    <scope>NUCLEOTIDE SEQUENCE [LARGE SCALE GENOMIC DNA]</scope>
    <source>
        <strain evidence="2 3">DSM 23694</strain>
    </source>
</reference>
<keyword evidence="3" id="KW-1185">Reference proteome</keyword>
<dbReference type="AlphaFoldDB" id="A0A7W8YBD4"/>
<dbReference type="InterPro" id="IPR025877">
    <property type="entry name" value="MobA-like_NTP_Trfase"/>
</dbReference>
<dbReference type="EMBL" id="JACHBL010000001">
    <property type="protein sequence ID" value="MBB5598410.1"/>
    <property type="molecule type" value="Genomic_DNA"/>
</dbReference>
<protein>
    <submittedName>
        <fullName evidence="2">Molybdopterin-guanine dinucleotide biosynthesis protein A</fullName>
    </submittedName>
</protein>
<dbReference type="GO" id="GO:0016779">
    <property type="term" value="F:nucleotidyltransferase activity"/>
    <property type="evidence" value="ECO:0007669"/>
    <property type="project" value="UniProtKB-ARBA"/>
</dbReference>
<evidence type="ECO:0000313" key="2">
    <source>
        <dbReference type="EMBL" id="MBB5598410.1"/>
    </source>
</evidence>
<comment type="caution">
    <text evidence="2">The sequence shown here is derived from an EMBL/GenBank/DDBJ whole genome shotgun (WGS) entry which is preliminary data.</text>
</comment>
<evidence type="ECO:0000313" key="3">
    <source>
        <dbReference type="Proteomes" id="UP000523863"/>
    </source>
</evidence>
<feature type="domain" description="MobA-like NTP transferase" evidence="1">
    <location>
        <begin position="17"/>
        <end position="173"/>
    </location>
</feature>
<evidence type="ECO:0000259" key="1">
    <source>
        <dbReference type="Pfam" id="PF12804"/>
    </source>
</evidence>
<dbReference type="Proteomes" id="UP000523863">
    <property type="component" value="Unassembled WGS sequence"/>
</dbReference>
<accession>A0A7W8YBD4</accession>
<sequence>MYTPPESTPASPLTVAAIVVAGGAGSRLGGVNKPLLTTPDGVTLLNHALRDLQTVFADQLADIAVVGPTSLNQEVASWPIVLRVQENPPLSGPAAAVVAGTQALAARNATKQTPPDVVVLLAADFVAPRAGLEFLKQALTEHSTAELLVPRDEDGHPQWLLSAVSWPYLAERVAEGAEQSAGQSLRWLLDAPSATFVKMTAHAQNGTRDVDSPADAQRYEIRLPSTQNSTHD</sequence>
<proteinExistence type="predicted"/>
<dbReference type="RefSeq" id="WP_183642054.1">
    <property type="nucleotide sequence ID" value="NZ_JACHBL010000001.1"/>
</dbReference>
<dbReference type="Gene3D" id="3.90.550.10">
    <property type="entry name" value="Spore Coat Polysaccharide Biosynthesis Protein SpsA, Chain A"/>
    <property type="match status" value="1"/>
</dbReference>